<evidence type="ECO:0000313" key="2">
    <source>
        <dbReference type="Proteomes" id="UP000818266"/>
    </source>
</evidence>
<dbReference type="InterPro" id="IPR035069">
    <property type="entry name" value="TTHA1013/TTHA0281-like"/>
</dbReference>
<dbReference type="SUPFAM" id="SSF143100">
    <property type="entry name" value="TTHA1013/TTHA0281-like"/>
    <property type="match status" value="1"/>
</dbReference>
<protein>
    <submittedName>
        <fullName evidence="1">Uncharacterized protein</fullName>
    </submittedName>
</protein>
<dbReference type="RefSeq" id="WP_152582448.1">
    <property type="nucleotide sequence ID" value="NZ_VIKT02000008.1"/>
</dbReference>
<organism evidence="1 2">
    <name type="scientific">Microcella pacifica</name>
    <dbReference type="NCBI Taxonomy" id="2591847"/>
    <lineage>
        <taxon>Bacteria</taxon>
        <taxon>Bacillati</taxon>
        <taxon>Actinomycetota</taxon>
        <taxon>Actinomycetes</taxon>
        <taxon>Micrococcales</taxon>
        <taxon>Microbacteriaceae</taxon>
        <taxon>Microcella</taxon>
    </lineage>
</organism>
<dbReference type="OrthoDB" id="5772641at2"/>
<dbReference type="EMBL" id="VIKT02000008">
    <property type="protein sequence ID" value="NHF62888.1"/>
    <property type="molecule type" value="Genomic_DNA"/>
</dbReference>
<evidence type="ECO:0000313" key="1">
    <source>
        <dbReference type="EMBL" id="NHF62888.1"/>
    </source>
</evidence>
<gene>
    <name evidence="1" type="ORF">FK219_006505</name>
</gene>
<proteinExistence type="predicted"/>
<dbReference type="Proteomes" id="UP000818266">
    <property type="component" value="Unassembled WGS sequence"/>
</dbReference>
<keyword evidence="2" id="KW-1185">Reference proteome</keyword>
<reference evidence="1 2" key="1">
    <citation type="submission" date="2020-03" db="EMBL/GenBank/DDBJ databases">
        <title>Chryseoglobus sp. isolated from a deep-sea seamount.</title>
        <authorList>
            <person name="Zhang D.-C."/>
        </authorList>
    </citation>
    <scope>NUCLEOTIDE SEQUENCE [LARGE SCALE GENOMIC DNA]</scope>
    <source>
        <strain evidence="1 2">KN1116</strain>
    </source>
</reference>
<accession>A0A9E5JLM7</accession>
<dbReference type="Gene3D" id="3.30.160.250">
    <property type="match status" value="1"/>
</dbReference>
<sequence>MTTWIVDVERDAGQLIAQVRDLPSAHTFGADFDELDAAVREVIALVLGLPEGEHDLDIAYAFPVPA</sequence>
<comment type="caution">
    <text evidence="1">The sequence shown here is derived from an EMBL/GenBank/DDBJ whole genome shotgun (WGS) entry which is preliminary data.</text>
</comment>
<name>A0A9E5JLM7_9MICO</name>
<dbReference type="AlphaFoldDB" id="A0A9E5JLM7"/>